<feature type="compositionally biased region" description="Polar residues" evidence="5">
    <location>
        <begin position="168"/>
        <end position="177"/>
    </location>
</feature>
<feature type="region of interest" description="Disordered" evidence="5">
    <location>
        <begin position="204"/>
        <end position="241"/>
    </location>
</feature>
<evidence type="ECO:0000259" key="6">
    <source>
        <dbReference type="PROSITE" id="PS50863"/>
    </source>
</evidence>
<protein>
    <recommendedName>
        <fullName evidence="6">TF-B3 domain-containing protein</fullName>
    </recommendedName>
</protein>
<proteinExistence type="predicted"/>
<organism evidence="7 8">
    <name type="scientific">Ceratodon purpureus</name>
    <name type="common">Fire moss</name>
    <name type="synonym">Dicranum purpureum</name>
    <dbReference type="NCBI Taxonomy" id="3225"/>
    <lineage>
        <taxon>Eukaryota</taxon>
        <taxon>Viridiplantae</taxon>
        <taxon>Streptophyta</taxon>
        <taxon>Embryophyta</taxon>
        <taxon>Bryophyta</taxon>
        <taxon>Bryophytina</taxon>
        <taxon>Bryopsida</taxon>
        <taxon>Dicranidae</taxon>
        <taxon>Pseudoditrichales</taxon>
        <taxon>Ditrichaceae</taxon>
        <taxon>Ceratodon</taxon>
    </lineage>
</organism>
<dbReference type="InterPro" id="IPR044837">
    <property type="entry name" value="REM16-like"/>
</dbReference>
<dbReference type="PANTHER" id="PTHR31391:SF106">
    <property type="entry name" value="B3 DOMAIN-CONTAINING PROTEIN OS01G0723500"/>
    <property type="match status" value="1"/>
</dbReference>
<dbReference type="SMART" id="SM01019">
    <property type="entry name" value="B3"/>
    <property type="match status" value="2"/>
</dbReference>
<dbReference type="CDD" id="cd10017">
    <property type="entry name" value="B3_DNA"/>
    <property type="match status" value="2"/>
</dbReference>
<name>A0A8T0GIB2_CERPU</name>
<evidence type="ECO:0000256" key="1">
    <source>
        <dbReference type="ARBA" id="ARBA00023015"/>
    </source>
</evidence>
<evidence type="ECO:0000256" key="4">
    <source>
        <dbReference type="ARBA" id="ARBA00023242"/>
    </source>
</evidence>
<dbReference type="Proteomes" id="UP000822688">
    <property type="component" value="Chromosome 11"/>
</dbReference>
<feature type="compositionally biased region" description="Basic residues" evidence="5">
    <location>
        <begin position="210"/>
        <end position="227"/>
    </location>
</feature>
<dbReference type="SUPFAM" id="SSF101936">
    <property type="entry name" value="DNA-binding pseudobarrel domain"/>
    <property type="match status" value="2"/>
</dbReference>
<keyword evidence="2" id="KW-0238">DNA-binding</keyword>
<keyword evidence="8" id="KW-1185">Reference proteome</keyword>
<dbReference type="EMBL" id="CM026432">
    <property type="protein sequence ID" value="KAG0556882.1"/>
    <property type="molecule type" value="Genomic_DNA"/>
</dbReference>
<evidence type="ECO:0000256" key="2">
    <source>
        <dbReference type="ARBA" id="ARBA00023125"/>
    </source>
</evidence>
<dbReference type="Pfam" id="PF02362">
    <property type="entry name" value="B3"/>
    <property type="match status" value="2"/>
</dbReference>
<dbReference type="GO" id="GO:0003677">
    <property type="term" value="F:DNA binding"/>
    <property type="evidence" value="ECO:0007669"/>
    <property type="project" value="UniProtKB-KW"/>
</dbReference>
<evidence type="ECO:0000256" key="5">
    <source>
        <dbReference type="SAM" id="MobiDB-lite"/>
    </source>
</evidence>
<dbReference type="PROSITE" id="PS50863">
    <property type="entry name" value="B3"/>
    <property type="match status" value="2"/>
</dbReference>
<keyword evidence="3" id="KW-0804">Transcription</keyword>
<gene>
    <name evidence="7" type="ORF">KC19_11G086200</name>
</gene>
<feature type="domain" description="TF-B3" evidence="6">
    <location>
        <begin position="273"/>
        <end position="371"/>
    </location>
</feature>
<dbReference type="InterPro" id="IPR015300">
    <property type="entry name" value="DNA-bd_pseudobarrel_sf"/>
</dbReference>
<dbReference type="InterPro" id="IPR003340">
    <property type="entry name" value="B3_DNA-bd"/>
</dbReference>
<dbReference type="Gene3D" id="2.40.330.10">
    <property type="entry name" value="DNA-binding pseudobarrel domain"/>
    <property type="match status" value="2"/>
</dbReference>
<reference evidence="7 8" key="1">
    <citation type="submission" date="2020-06" db="EMBL/GenBank/DDBJ databases">
        <title>WGS assembly of Ceratodon purpureus strain R40.</title>
        <authorList>
            <person name="Carey S.B."/>
            <person name="Jenkins J."/>
            <person name="Shu S."/>
            <person name="Lovell J.T."/>
            <person name="Sreedasyam A."/>
            <person name="Maumus F."/>
            <person name="Tiley G.P."/>
            <person name="Fernandez-Pozo N."/>
            <person name="Barry K."/>
            <person name="Chen C."/>
            <person name="Wang M."/>
            <person name="Lipzen A."/>
            <person name="Daum C."/>
            <person name="Saski C.A."/>
            <person name="Payton A.C."/>
            <person name="Mcbreen J.C."/>
            <person name="Conrad R.E."/>
            <person name="Kollar L.M."/>
            <person name="Olsson S."/>
            <person name="Huttunen S."/>
            <person name="Landis J.B."/>
            <person name="Wickett N.J."/>
            <person name="Johnson M.G."/>
            <person name="Rensing S.A."/>
            <person name="Grimwood J."/>
            <person name="Schmutz J."/>
            <person name="Mcdaniel S.F."/>
        </authorList>
    </citation>
    <scope>NUCLEOTIDE SEQUENCE [LARGE SCALE GENOMIC DNA]</scope>
    <source>
        <strain evidence="7 8">R40</strain>
    </source>
</reference>
<feature type="domain" description="TF-B3" evidence="6">
    <location>
        <begin position="42"/>
        <end position="137"/>
    </location>
</feature>
<accession>A0A8T0GIB2</accession>
<evidence type="ECO:0000313" key="7">
    <source>
        <dbReference type="EMBL" id="KAG0556882.1"/>
    </source>
</evidence>
<sequence>MNFSTANKSRACPQCVEKCQRKHCSQTAPGALGHFTPAPSHPCFLRTALEHNLRSNMSIPKAFLDAHGKNLCGGTVDLEGANGNVWLVTVDAIPGGVTGFRFGWQVFAADNNLKDGDSLLFTLISKNRFTVRVFNRTGLEIDVPGEPTKTHVSKFTPEAQARDDELIGTSTGTNEYGQSLDPGEGLGRHGPSIQDILISHGFKAGEPNRRKIKGKSRRPKRERKTHHPSQQGEPMDPEWNSTVWESRRRLVTECERQSALTASEELVTSRPSISVLMKPSHVYHGFWLTIPLEFSRQHLPPISVDITLQDTFGYQWAAKWVVSGTHHSGVSGGWAAFSRDHRLEEGDVCVLEVLDHSMNDCVILVHIFRVVEVPLKPGSRGGWDVAYNVVLKRPPRNLPINVSPTDRRCLPVLNVELSHGFAVKPEPSMDGNLRKRPRLAQALQKMVRNGQFPKQQRKDDVSSKIRASTENEMLNKEVKSDTISLELVGAIHRPINLLIDSVKTEPEDVCTMTPTRSRSSPVIAEAKTESNFVEKLEDMSSVRSVSPVQVYSRRHRKEGSLRTASKSSELVEKELHEKIL</sequence>
<comment type="caution">
    <text evidence="7">The sequence shown here is derived from an EMBL/GenBank/DDBJ whole genome shotgun (WGS) entry which is preliminary data.</text>
</comment>
<keyword evidence="4" id="KW-0539">Nucleus</keyword>
<dbReference type="PANTHER" id="PTHR31391">
    <property type="entry name" value="B3 DOMAIN-CONTAINING PROTEIN OS11G0197600-RELATED"/>
    <property type="match status" value="1"/>
</dbReference>
<keyword evidence="1" id="KW-0805">Transcription regulation</keyword>
<dbReference type="AlphaFoldDB" id="A0A8T0GIB2"/>
<evidence type="ECO:0000313" key="8">
    <source>
        <dbReference type="Proteomes" id="UP000822688"/>
    </source>
</evidence>
<feature type="region of interest" description="Disordered" evidence="5">
    <location>
        <begin position="162"/>
        <end position="192"/>
    </location>
</feature>
<evidence type="ECO:0000256" key="3">
    <source>
        <dbReference type="ARBA" id="ARBA00023163"/>
    </source>
</evidence>